<proteinExistence type="predicted"/>
<protein>
    <submittedName>
        <fullName evidence="3">Long-chain acyl-CoA synthetase</fullName>
    </submittedName>
</protein>
<accession>A0A2W7N7N5</accession>
<dbReference type="InterPro" id="IPR000873">
    <property type="entry name" value="AMP-dep_synth/lig_dom"/>
</dbReference>
<sequence length="841" mass="94647">MLFVYLPLKKRRFVMQDLILSATEKTAIIHGNLHVSYSQVHANIRHTAQRFSLQPGERVVVIGENRPAWAYAFYSVWMHRGIAVPVDYQSSAHDVVHVLTDCRPSLIFASDQSIALVHEALALSGGTIPVLMMDDMADAQSAPSEWIDLRPDLNQTAVLIYTSGTTGSPKGVMLSYRNIFTNLRAVVDEIPILTREQTILMLLPLHHIFPLLGTLIASFYSGATIAIAPSMVSDDIIATLQRCKVTVIIGVPRLYAAIRKGVMDKVNQSAMARLLFRLARRINQPRFSKVVFGAVHRKFGGHLHFLVSGGAALPADVAGDFRTLGFDLLEGYGMTEAAPMITFTRPRQLVPGSPGQVVPFAQVEIRNGEIAVKGPNVMQGYWNRPDETQQVLRDGWLYTGDLGFVDERNYLFVTGRKKEIIVLSNGKNINPAVIEDQLMAAMPGIKEVGVFQHADALHAVVVPDAAPLPQGLEDVHAYLKEHLFKPYNLQVPPYRRVLNFTLIDGELPKTKLGKVKRFELPELMVKLIVDEITEQQPSQMSAECQLITKYLADEKQCVVRPSHHIEMDLGLDSLDKIGLQVFIDNTFGVALQPEELVRFASIDELSRYVAENRSRMKAEKVDWPSIIREKVHLSMPKTWVTAHLFTKLSKFFFSVYFQYRSKGQEHLPEGACIIAPNHQSFFDGLFVTSNLGIRQVGQTYFYAKEKHVKGRLLKFFANRNNIIVMDLNKDLKESIQKMAEVLRRKKKLVIFPEGTRSVNGSLGDFKKTFAILSRELNIPIVPVLINGAVDALPKGSHFPRPFKKITIEYLQPVYPDNHTYDSLAELVQERIRQQMNRANRA</sequence>
<dbReference type="SUPFAM" id="SSF69593">
    <property type="entry name" value="Glycerol-3-phosphate (1)-acyltransferase"/>
    <property type="match status" value="1"/>
</dbReference>
<evidence type="ECO:0000259" key="2">
    <source>
        <dbReference type="PROSITE" id="PS50075"/>
    </source>
</evidence>
<feature type="domain" description="Carrier" evidence="2">
    <location>
        <begin position="534"/>
        <end position="613"/>
    </location>
</feature>
<dbReference type="Gene3D" id="3.40.50.12780">
    <property type="entry name" value="N-terminal domain of ligase-like"/>
    <property type="match status" value="1"/>
</dbReference>
<reference evidence="3 4" key="1">
    <citation type="submission" date="2018-06" db="EMBL/GenBank/DDBJ databases">
        <title>Genomic Encyclopedia of Archaeal and Bacterial Type Strains, Phase II (KMG-II): from individual species to whole genera.</title>
        <authorList>
            <person name="Goeker M."/>
        </authorList>
    </citation>
    <scope>NUCLEOTIDE SEQUENCE [LARGE SCALE GENOMIC DNA]</scope>
    <source>
        <strain evidence="3 4">DSM 6779</strain>
    </source>
</reference>
<dbReference type="GO" id="GO:0016020">
    <property type="term" value="C:membrane"/>
    <property type="evidence" value="ECO:0007669"/>
    <property type="project" value="TreeGrafter"/>
</dbReference>
<dbReference type="Gene3D" id="1.10.1200.10">
    <property type="entry name" value="ACP-like"/>
    <property type="match status" value="1"/>
</dbReference>
<keyword evidence="4" id="KW-1185">Reference proteome</keyword>
<comment type="catalytic activity">
    <reaction evidence="1">
        <text>a long-chain fatty acid + ATP + CoA = a long-chain fatty acyl-CoA + AMP + diphosphate</text>
        <dbReference type="Rhea" id="RHEA:15421"/>
        <dbReference type="ChEBI" id="CHEBI:30616"/>
        <dbReference type="ChEBI" id="CHEBI:33019"/>
        <dbReference type="ChEBI" id="CHEBI:57287"/>
        <dbReference type="ChEBI" id="CHEBI:57560"/>
        <dbReference type="ChEBI" id="CHEBI:83139"/>
        <dbReference type="ChEBI" id="CHEBI:456215"/>
        <dbReference type="EC" id="6.2.1.3"/>
    </reaction>
    <physiologicalReaction direction="left-to-right" evidence="1">
        <dbReference type="Rhea" id="RHEA:15422"/>
    </physiologicalReaction>
</comment>
<dbReference type="PANTHER" id="PTHR43272">
    <property type="entry name" value="LONG-CHAIN-FATTY-ACID--COA LIGASE"/>
    <property type="match status" value="1"/>
</dbReference>
<organism evidence="3 4">
    <name type="scientific">Breznakibacter xylanolyticus</name>
    <dbReference type="NCBI Taxonomy" id="990"/>
    <lineage>
        <taxon>Bacteria</taxon>
        <taxon>Pseudomonadati</taxon>
        <taxon>Bacteroidota</taxon>
        <taxon>Bacteroidia</taxon>
        <taxon>Marinilabiliales</taxon>
        <taxon>Marinilabiliaceae</taxon>
        <taxon>Breznakibacter</taxon>
    </lineage>
</organism>
<dbReference type="InterPro" id="IPR036736">
    <property type="entry name" value="ACP-like_sf"/>
</dbReference>
<dbReference type="Pfam" id="PF00501">
    <property type="entry name" value="AMP-binding"/>
    <property type="match status" value="1"/>
</dbReference>
<dbReference type="GO" id="GO:0016746">
    <property type="term" value="F:acyltransferase activity"/>
    <property type="evidence" value="ECO:0007669"/>
    <property type="project" value="InterPro"/>
</dbReference>
<dbReference type="PROSITE" id="PS50075">
    <property type="entry name" value="CARRIER"/>
    <property type="match status" value="1"/>
</dbReference>
<dbReference type="Proteomes" id="UP000249239">
    <property type="component" value="Unassembled WGS sequence"/>
</dbReference>
<evidence type="ECO:0000256" key="1">
    <source>
        <dbReference type="ARBA" id="ARBA00024484"/>
    </source>
</evidence>
<dbReference type="SUPFAM" id="SSF47336">
    <property type="entry name" value="ACP-like"/>
    <property type="match status" value="1"/>
</dbReference>
<gene>
    <name evidence="3" type="ORF">LX69_01910</name>
</gene>
<dbReference type="Pfam" id="PF01553">
    <property type="entry name" value="Acyltransferase"/>
    <property type="match status" value="1"/>
</dbReference>
<dbReference type="Gene3D" id="3.30.300.30">
    <property type="match status" value="1"/>
</dbReference>
<dbReference type="RefSeq" id="WP_245934989.1">
    <property type="nucleotide sequence ID" value="NZ_QKZK01000013.1"/>
</dbReference>
<evidence type="ECO:0000313" key="4">
    <source>
        <dbReference type="Proteomes" id="UP000249239"/>
    </source>
</evidence>
<comment type="caution">
    <text evidence="3">The sequence shown here is derived from an EMBL/GenBank/DDBJ whole genome shotgun (WGS) entry which is preliminary data.</text>
</comment>
<dbReference type="InterPro" id="IPR002123">
    <property type="entry name" value="Plipid/glycerol_acylTrfase"/>
</dbReference>
<dbReference type="CDD" id="cd07989">
    <property type="entry name" value="LPLAT_AGPAT-like"/>
    <property type="match status" value="1"/>
</dbReference>
<name>A0A2W7N7N5_9BACT</name>
<dbReference type="InterPro" id="IPR020845">
    <property type="entry name" value="AMP-binding_CS"/>
</dbReference>
<dbReference type="InterPro" id="IPR009081">
    <property type="entry name" value="PP-bd_ACP"/>
</dbReference>
<dbReference type="EMBL" id="QKZK01000013">
    <property type="protein sequence ID" value="PZX16415.1"/>
    <property type="molecule type" value="Genomic_DNA"/>
</dbReference>
<dbReference type="PROSITE" id="PS00455">
    <property type="entry name" value="AMP_BINDING"/>
    <property type="match status" value="1"/>
</dbReference>
<dbReference type="Pfam" id="PF00550">
    <property type="entry name" value="PP-binding"/>
    <property type="match status" value="1"/>
</dbReference>
<dbReference type="InterPro" id="IPR042099">
    <property type="entry name" value="ANL_N_sf"/>
</dbReference>
<evidence type="ECO:0000313" key="3">
    <source>
        <dbReference type="EMBL" id="PZX16415.1"/>
    </source>
</evidence>
<dbReference type="SMART" id="SM00563">
    <property type="entry name" value="PlsC"/>
    <property type="match status" value="1"/>
</dbReference>
<dbReference type="SUPFAM" id="SSF56801">
    <property type="entry name" value="Acetyl-CoA synthetase-like"/>
    <property type="match status" value="1"/>
</dbReference>
<dbReference type="InterPro" id="IPR045851">
    <property type="entry name" value="AMP-bd_C_sf"/>
</dbReference>
<dbReference type="PANTHER" id="PTHR43272:SF52">
    <property type="entry name" value="AMP-DEPENDENT SYNTHETASE_LIGASE DOMAIN-CONTAINING PROTEIN"/>
    <property type="match status" value="1"/>
</dbReference>
<dbReference type="GO" id="GO:0004467">
    <property type="term" value="F:long-chain fatty acid-CoA ligase activity"/>
    <property type="evidence" value="ECO:0007669"/>
    <property type="project" value="UniProtKB-EC"/>
</dbReference>
<dbReference type="AlphaFoldDB" id="A0A2W7N7N5"/>